<organism evidence="11 12">
    <name type="scientific">Agromyces mediolanus</name>
    <name type="common">Corynebacterium mediolanum</name>
    <dbReference type="NCBI Taxonomy" id="41986"/>
    <lineage>
        <taxon>Bacteria</taxon>
        <taxon>Bacillati</taxon>
        <taxon>Actinomycetota</taxon>
        <taxon>Actinomycetes</taxon>
        <taxon>Micrococcales</taxon>
        <taxon>Microbacteriaceae</taxon>
        <taxon>Agromyces</taxon>
    </lineage>
</organism>
<dbReference type="InterPro" id="IPR015854">
    <property type="entry name" value="ABC_transpr_LolD-like"/>
</dbReference>
<evidence type="ECO:0000256" key="7">
    <source>
        <dbReference type="ARBA" id="ARBA00023136"/>
    </source>
</evidence>
<proteinExistence type="predicted"/>
<dbReference type="EMBL" id="BMRJ01000001">
    <property type="protein sequence ID" value="GGR13845.1"/>
    <property type="molecule type" value="Genomic_DNA"/>
</dbReference>
<dbReference type="RefSeq" id="WP_189083544.1">
    <property type="nucleotide sequence ID" value="NZ_BMRJ01000001.1"/>
</dbReference>
<dbReference type="GO" id="GO:0005886">
    <property type="term" value="C:plasma membrane"/>
    <property type="evidence" value="ECO:0007669"/>
    <property type="project" value="TreeGrafter"/>
</dbReference>
<name>A0A918CAH4_AGRME</name>
<dbReference type="PANTHER" id="PTHR24220:SF687">
    <property type="entry name" value="ABC TRANSPORTER ATP-BINDING PROTEIN SCO2324-RELATED"/>
    <property type="match status" value="1"/>
</dbReference>
<dbReference type="PROSITE" id="PS50893">
    <property type="entry name" value="ABC_TRANSPORTER_2"/>
    <property type="match status" value="2"/>
</dbReference>
<dbReference type="PANTHER" id="PTHR24220">
    <property type="entry name" value="IMPORT ATP-BINDING PROTEIN"/>
    <property type="match status" value="1"/>
</dbReference>
<dbReference type="CDD" id="cd03225">
    <property type="entry name" value="ABC_cobalt_CbiO_domain1"/>
    <property type="match status" value="1"/>
</dbReference>
<dbReference type="AlphaFoldDB" id="A0A918CAH4"/>
<keyword evidence="3 9" id="KW-0812">Transmembrane</keyword>
<feature type="region of interest" description="Disordered" evidence="8">
    <location>
        <begin position="418"/>
        <end position="451"/>
    </location>
</feature>
<feature type="transmembrane region" description="Helical" evidence="9">
    <location>
        <begin position="12"/>
        <end position="30"/>
    </location>
</feature>
<keyword evidence="2" id="KW-0813">Transport</keyword>
<dbReference type="Pfam" id="PF02361">
    <property type="entry name" value="CbiQ"/>
    <property type="match status" value="1"/>
</dbReference>
<evidence type="ECO:0000259" key="10">
    <source>
        <dbReference type="PROSITE" id="PS50893"/>
    </source>
</evidence>
<keyword evidence="6 9" id="KW-1133">Transmembrane helix</keyword>
<evidence type="ECO:0000256" key="2">
    <source>
        <dbReference type="ARBA" id="ARBA00022448"/>
    </source>
</evidence>
<dbReference type="PROSITE" id="PS00211">
    <property type="entry name" value="ABC_TRANSPORTER_1"/>
    <property type="match status" value="1"/>
</dbReference>
<keyword evidence="4" id="KW-0547">Nucleotide-binding</keyword>
<gene>
    <name evidence="11" type="ORF">GCM10010196_03000</name>
</gene>
<comment type="caution">
    <text evidence="11">The sequence shown here is derived from an EMBL/GenBank/DDBJ whole genome shotgun (WGS) entry which is preliminary data.</text>
</comment>
<evidence type="ECO:0000313" key="12">
    <source>
        <dbReference type="Proteomes" id="UP000610303"/>
    </source>
</evidence>
<dbReference type="InterPro" id="IPR027417">
    <property type="entry name" value="P-loop_NTPase"/>
</dbReference>
<evidence type="ECO:0000256" key="8">
    <source>
        <dbReference type="SAM" id="MobiDB-lite"/>
    </source>
</evidence>
<dbReference type="CDD" id="cd16914">
    <property type="entry name" value="EcfT"/>
    <property type="match status" value="1"/>
</dbReference>
<keyword evidence="5" id="KW-0067">ATP-binding</keyword>
<dbReference type="GO" id="GO:0022857">
    <property type="term" value="F:transmembrane transporter activity"/>
    <property type="evidence" value="ECO:0007669"/>
    <property type="project" value="UniProtKB-ARBA"/>
</dbReference>
<dbReference type="GO" id="GO:0005524">
    <property type="term" value="F:ATP binding"/>
    <property type="evidence" value="ECO:0007669"/>
    <property type="project" value="UniProtKB-KW"/>
</dbReference>
<feature type="domain" description="ABC transporter" evidence="10">
    <location>
        <begin position="182"/>
        <end position="434"/>
    </location>
</feature>
<dbReference type="GO" id="GO:0016887">
    <property type="term" value="F:ATP hydrolysis activity"/>
    <property type="evidence" value="ECO:0007669"/>
    <property type="project" value="InterPro"/>
</dbReference>
<evidence type="ECO:0000256" key="5">
    <source>
        <dbReference type="ARBA" id="ARBA00022840"/>
    </source>
</evidence>
<evidence type="ECO:0000256" key="4">
    <source>
        <dbReference type="ARBA" id="ARBA00022741"/>
    </source>
</evidence>
<keyword evidence="7 9" id="KW-0472">Membrane</keyword>
<dbReference type="Gene3D" id="3.40.50.300">
    <property type="entry name" value="P-loop containing nucleotide triphosphate hydrolases"/>
    <property type="match status" value="2"/>
</dbReference>
<evidence type="ECO:0000313" key="11">
    <source>
        <dbReference type="EMBL" id="GGR13845.1"/>
    </source>
</evidence>
<reference evidence="11" key="1">
    <citation type="journal article" date="2014" name="Int. J. Syst. Evol. Microbiol.">
        <title>Complete genome sequence of Corynebacterium casei LMG S-19264T (=DSM 44701T), isolated from a smear-ripened cheese.</title>
        <authorList>
            <consortium name="US DOE Joint Genome Institute (JGI-PGF)"/>
            <person name="Walter F."/>
            <person name="Albersmeier A."/>
            <person name="Kalinowski J."/>
            <person name="Ruckert C."/>
        </authorList>
    </citation>
    <scope>NUCLEOTIDE SEQUENCE</scope>
    <source>
        <strain evidence="11">JCM 3346</strain>
    </source>
</reference>
<accession>A0A918CAH4</accession>
<evidence type="ECO:0000256" key="6">
    <source>
        <dbReference type="ARBA" id="ARBA00022989"/>
    </source>
</evidence>
<dbReference type="InterPro" id="IPR017871">
    <property type="entry name" value="ABC_transporter-like_CS"/>
</dbReference>
<evidence type="ECO:0000256" key="9">
    <source>
        <dbReference type="SAM" id="Phobius"/>
    </source>
</evidence>
<feature type="domain" description="ABC transporter" evidence="10">
    <location>
        <begin position="454"/>
        <end position="677"/>
    </location>
</feature>
<comment type="subcellular location">
    <subcellularLocation>
        <location evidence="1">Membrane</location>
        <topology evidence="1">Multi-pass membrane protein</topology>
    </subcellularLocation>
</comment>
<reference evidence="11" key="2">
    <citation type="submission" date="2020-09" db="EMBL/GenBank/DDBJ databases">
        <authorList>
            <person name="Sun Q."/>
            <person name="Ohkuma M."/>
        </authorList>
    </citation>
    <scope>NUCLEOTIDE SEQUENCE</scope>
    <source>
        <strain evidence="11">JCM 3346</strain>
    </source>
</reference>
<sequence>MFRFRAAPLRHAAILAIGFIVVRVLYRILFHGVDGSGTVLVDLPVVRLPAPFAHVTMLGPITSGGLWNSVESALPIAAVIFAFGAINACIDLSKLFARGARGGPLRGAARTLVIAWATVPALGDAVRQVALARKLRGSRGAAALLVPLLERTVERAVAIAAAMEVRGFGAQRSVDAGRATPIEFRHVVLAYGACADAADADPGAPVEGWTLAVEEFVVPAGSLVLVSGPTGSGKSTMLHALSGLHTHFDDGELHGFARVGGVDRRTVPPRETAGFIGVVLQNPRIGFASETVADEIGFAPTARGVVASIVAARVAEAAARVGVTALLDRDIRALSAGEATLVAIAAALVERPRILLVDEPLADLDREARLRIRTLLDSLAHEHGVCVVVAEHRVGELAAVADARFDLGDGRVVRVAPGAGAAPAGEEDASSHDRGPAATGASTGEARSGGEARLEARGIHVVLGGRVAVDEASLDLCAGEIVALAGPNGAGKSTLLLALALPKAAGAVRVNGIDVARLRRRARRAAVALVPEASDDLLCATSTEEECRRADREAGAPGGTTRARFLAFLGAGDGTSTAARLLASHPRDLSTGERRCLAIAIQLAADASVLLIDEPTRGLDARARSLVAAALRTAAGEGRAVAIATHDHAFASELAERTIEMRDGRLGAGALRTAVRS</sequence>
<evidence type="ECO:0000256" key="1">
    <source>
        <dbReference type="ARBA" id="ARBA00004141"/>
    </source>
</evidence>
<dbReference type="InterPro" id="IPR003593">
    <property type="entry name" value="AAA+_ATPase"/>
</dbReference>
<dbReference type="Proteomes" id="UP000610303">
    <property type="component" value="Unassembled WGS sequence"/>
</dbReference>
<dbReference type="SUPFAM" id="SSF52540">
    <property type="entry name" value="P-loop containing nucleoside triphosphate hydrolases"/>
    <property type="match status" value="2"/>
</dbReference>
<dbReference type="SMART" id="SM00382">
    <property type="entry name" value="AAA"/>
    <property type="match status" value="2"/>
</dbReference>
<dbReference type="InterPro" id="IPR003339">
    <property type="entry name" value="ABC/ECF_trnsptr_transmembrane"/>
</dbReference>
<evidence type="ECO:0000256" key="3">
    <source>
        <dbReference type="ARBA" id="ARBA00022692"/>
    </source>
</evidence>
<dbReference type="InterPro" id="IPR003439">
    <property type="entry name" value="ABC_transporter-like_ATP-bd"/>
</dbReference>
<keyword evidence="12" id="KW-1185">Reference proteome</keyword>
<protein>
    <recommendedName>
        <fullName evidence="10">ABC transporter domain-containing protein</fullName>
    </recommendedName>
</protein>
<dbReference type="InterPro" id="IPR015856">
    <property type="entry name" value="ABC_transpr_CbiO/EcfA_su"/>
</dbReference>
<dbReference type="Pfam" id="PF00005">
    <property type="entry name" value="ABC_tran"/>
    <property type="match status" value="2"/>
</dbReference>
<feature type="transmembrane region" description="Helical" evidence="9">
    <location>
        <begin position="73"/>
        <end position="92"/>
    </location>
</feature>